<dbReference type="GO" id="GO:0046872">
    <property type="term" value="F:metal ion binding"/>
    <property type="evidence" value="ECO:0007669"/>
    <property type="project" value="UniProtKB-KW"/>
</dbReference>
<dbReference type="Gene3D" id="3.60.40.10">
    <property type="entry name" value="PPM-type phosphatase domain"/>
    <property type="match status" value="1"/>
</dbReference>
<feature type="region of interest" description="Disordered" evidence="5">
    <location>
        <begin position="348"/>
        <end position="367"/>
    </location>
</feature>
<reference evidence="7 8" key="1">
    <citation type="journal article" date="2008" name="Nature">
        <title>The genome of the choanoflagellate Monosiga brevicollis and the origin of metazoans.</title>
        <authorList>
            <consortium name="JGI Sequencing"/>
            <person name="King N."/>
            <person name="Westbrook M.J."/>
            <person name="Young S.L."/>
            <person name="Kuo A."/>
            <person name="Abedin M."/>
            <person name="Chapman J."/>
            <person name="Fairclough S."/>
            <person name="Hellsten U."/>
            <person name="Isogai Y."/>
            <person name="Letunic I."/>
            <person name="Marr M."/>
            <person name="Pincus D."/>
            <person name="Putnam N."/>
            <person name="Rokas A."/>
            <person name="Wright K.J."/>
            <person name="Zuzow R."/>
            <person name="Dirks W."/>
            <person name="Good M."/>
            <person name="Goodstein D."/>
            <person name="Lemons D."/>
            <person name="Li W."/>
            <person name="Lyons J.B."/>
            <person name="Morris A."/>
            <person name="Nichols S."/>
            <person name="Richter D.J."/>
            <person name="Salamov A."/>
            <person name="Bork P."/>
            <person name="Lim W.A."/>
            <person name="Manning G."/>
            <person name="Miller W.T."/>
            <person name="McGinnis W."/>
            <person name="Shapiro H."/>
            <person name="Tjian R."/>
            <person name="Grigoriev I.V."/>
            <person name="Rokhsar D."/>
        </authorList>
    </citation>
    <scope>NUCLEOTIDE SEQUENCE [LARGE SCALE GENOMIC DNA]</scope>
    <source>
        <strain evidence="8">MX1 / ATCC 50154</strain>
    </source>
</reference>
<keyword evidence="1" id="KW-0479">Metal-binding</keyword>
<dbReference type="STRING" id="81824.A9V3N5"/>
<dbReference type="AlphaFoldDB" id="A9V3N5"/>
<dbReference type="Pfam" id="PF00481">
    <property type="entry name" value="PP2C"/>
    <property type="match status" value="1"/>
</dbReference>
<dbReference type="SMART" id="SM00332">
    <property type="entry name" value="PP2Cc"/>
    <property type="match status" value="1"/>
</dbReference>
<sequence>MGSFLDKPKYEKETHHNQGNNLIWALSSMQGWRVEMEDAHQAVTDIPELPGGSFFAVFDGHGGDTVSKICGTDSLKAILETDIFKAAEDKLNPDMLKDAFRQGLLDLDASIRATNSDLDSCADRSGSTAVGVIVTPTHVIFGNCGDSRAFICRNGNVVFATDDHKPTNEGEVARIKAADGDVSMGRVCGNLAVSRSLGDYFYKDMPDLDATAQKISPEADMTVIERNPEDQFMLIACDGIYDVLTNANAAAFITNQLKAGYKAEEVVERLLDYCLHLDSKDNMSAILVLFENAPKPEEGFVAPEQFPDPAETFASSGNGDNGVAQPSPDNILQLLSSMMSNQGGVNVVRADDNGDSGAAAADTADKQ</sequence>
<feature type="domain" description="PPM-type phosphatase" evidence="6">
    <location>
        <begin position="23"/>
        <end position="290"/>
    </location>
</feature>
<dbReference type="GO" id="GO:0005634">
    <property type="term" value="C:nucleus"/>
    <property type="evidence" value="ECO:0000318"/>
    <property type="project" value="GO_Central"/>
</dbReference>
<dbReference type="InParanoid" id="A9V3N5"/>
<dbReference type="CDD" id="cd00143">
    <property type="entry name" value="PP2Cc"/>
    <property type="match status" value="1"/>
</dbReference>
<evidence type="ECO:0000256" key="4">
    <source>
        <dbReference type="RuleBase" id="RU003465"/>
    </source>
</evidence>
<organism evidence="7 8">
    <name type="scientific">Monosiga brevicollis</name>
    <name type="common">Choanoflagellate</name>
    <dbReference type="NCBI Taxonomy" id="81824"/>
    <lineage>
        <taxon>Eukaryota</taxon>
        <taxon>Choanoflagellata</taxon>
        <taxon>Craspedida</taxon>
        <taxon>Salpingoecidae</taxon>
        <taxon>Monosiga</taxon>
    </lineage>
</organism>
<dbReference type="GO" id="GO:0004722">
    <property type="term" value="F:protein serine/threonine phosphatase activity"/>
    <property type="evidence" value="ECO:0000318"/>
    <property type="project" value="GO_Central"/>
</dbReference>
<evidence type="ECO:0000259" key="6">
    <source>
        <dbReference type="PROSITE" id="PS51746"/>
    </source>
</evidence>
<dbReference type="InterPro" id="IPR015655">
    <property type="entry name" value="PP2C"/>
</dbReference>
<keyword evidence="3 4" id="KW-0904">Protein phosphatase</keyword>
<accession>A9V3N5</accession>
<evidence type="ECO:0000256" key="5">
    <source>
        <dbReference type="SAM" id="MobiDB-lite"/>
    </source>
</evidence>
<keyword evidence="8" id="KW-1185">Reference proteome</keyword>
<evidence type="ECO:0000256" key="2">
    <source>
        <dbReference type="ARBA" id="ARBA00022801"/>
    </source>
</evidence>
<dbReference type="InterPro" id="IPR001932">
    <property type="entry name" value="PPM-type_phosphatase-like_dom"/>
</dbReference>
<dbReference type="PROSITE" id="PS51746">
    <property type="entry name" value="PPM_2"/>
    <property type="match status" value="1"/>
</dbReference>
<dbReference type="eggNOG" id="KOG0697">
    <property type="taxonomic scope" value="Eukaryota"/>
</dbReference>
<dbReference type="InterPro" id="IPR036457">
    <property type="entry name" value="PPM-type-like_dom_sf"/>
</dbReference>
<dbReference type="PROSITE" id="PS01032">
    <property type="entry name" value="PPM_1"/>
    <property type="match status" value="1"/>
</dbReference>
<dbReference type="RefSeq" id="XP_001747266.1">
    <property type="nucleotide sequence ID" value="XM_001747214.1"/>
</dbReference>
<dbReference type="GeneID" id="5892539"/>
<dbReference type="FunCoup" id="A9V3N5">
    <property type="interactions" value="1676"/>
</dbReference>
<dbReference type="OMA" id="FYCANIG"/>
<dbReference type="GO" id="GO:1902531">
    <property type="term" value="P:regulation of intracellular signal transduction"/>
    <property type="evidence" value="ECO:0000318"/>
    <property type="project" value="GO_Central"/>
</dbReference>
<dbReference type="Proteomes" id="UP000001357">
    <property type="component" value="Unassembled WGS sequence"/>
</dbReference>
<dbReference type="SUPFAM" id="SSF81606">
    <property type="entry name" value="PP2C-like"/>
    <property type="match status" value="1"/>
</dbReference>
<dbReference type="KEGG" id="mbr:MONBRDRAFT_33092"/>
<evidence type="ECO:0000256" key="1">
    <source>
        <dbReference type="ARBA" id="ARBA00022723"/>
    </source>
</evidence>
<keyword evidence="2 4" id="KW-0378">Hydrolase</keyword>
<feature type="region of interest" description="Disordered" evidence="5">
    <location>
        <begin position="309"/>
        <end position="328"/>
    </location>
</feature>
<protein>
    <recommendedName>
        <fullName evidence="6">PPM-type phosphatase domain-containing protein</fullName>
    </recommendedName>
</protein>
<name>A9V3N5_MONBE</name>
<dbReference type="PANTHER" id="PTHR47992">
    <property type="entry name" value="PROTEIN PHOSPHATASE"/>
    <property type="match status" value="1"/>
</dbReference>
<comment type="similarity">
    <text evidence="4">Belongs to the PP2C family.</text>
</comment>
<dbReference type="EMBL" id="CH991557">
    <property type="protein sequence ID" value="EDQ87733.1"/>
    <property type="molecule type" value="Genomic_DNA"/>
</dbReference>
<dbReference type="GO" id="GO:0005829">
    <property type="term" value="C:cytosol"/>
    <property type="evidence" value="ECO:0000318"/>
    <property type="project" value="GO_Central"/>
</dbReference>
<gene>
    <name evidence="7" type="ORF">MONBRDRAFT_33092</name>
</gene>
<dbReference type="FunFam" id="3.60.40.10:FF:000075">
    <property type="entry name" value="Protein phosphatase 2C, putative"/>
    <property type="match status" value="1"/>
</dbReference>
<feature type="compositionally biased region" description="Low complexity" evidence="5">
    <location>
        <begin position="355"/>
        <end position="367"/>
    </location>
</feature>
<evidence type="ECO:0000256" key="3">
    <source>
        <dbReference type="ARBA" id="ARBA00022912"/>
    </source>
</evidence>
<dbReference type="InterPro" id="IPR000222">
    <property type="entry name" value="PP2C_BS"/>
</dbReference>
<evidence type="ECO:0000313" key="8">
    <source>
        <dbReference type="Proteomes" id="UP000001357"/>
    </source>
</evidence>
<proteinExistence type="inferred from homology"/>
<evidence type="ECO:0000313" key="7">
    <source>
        <dbReference type="EMBL" id="EDQ87733.1"/>
    </source>
</evidence>